<comment type="caution">
    <text evidence="2">The sequence shown here is derived from an EMBL/GenBank/DDBJ whole genome shotgun (WGS) entry which is preliminary data.</text>
</comment>
<gene>
    <name evidence="2" type="ORF">SUNI508_01444</name>
</gene>
<name>A0ABR2UT43_9PEZI</name>
<organism evidence="2 3">
    <name type="scientific">Seiridium unicorne</name>
    <dbReference type="NCBI Taxonomy" id="138068"/>
    <lineage>
        <taxon>Eukaryota</taxon>
        <taxon>Fungi</taxon>
        <taxon>Dikarya</taxon>
        <taxon>Ascomycota</taxon>
        <taxon>Pezizomycotina</taxon>
        <taxon>Sordariomycetes</taxon>
        <taxon>Xylariomycetidae</taxon>
        <taxon>Amphisphaeriales</taxon>
        <taxon>Sporocadaceae</taxon>
        <taxon>Seiridium</taxon>
    </lineage>
</organism>
<feature type="domain" description="DUF7730" evidence="1">
    <location>
        <begin position="13"/>
        <end position="262"/>
    </location>
</feature>
<dbReference type="InterPro" id="IPR056632">
    <property type="entry name" value="DUF7730"/>
</dbReference>
<keyword evidence="3" id="KW-1185">Reference proteome</keyword>
<evidence type="ECO:0000313" key="2">
    <source>
        <dbReference type="EMBL" id="KAK9417687.1"/>
    </source>
</evidence>
<sequence length="376" mass="43624">MAIDMEANNDMEMQLQSDFFGELPREIRDMIYLQFWAVCGSRQHVFEQDGNTIHSPCILQAGEKDTRNEDFEKVWYEHQAKIPRSKLQSAKWARRMSSTWHEHWRCEEIMLDAQAQGQEKGTLFLSSLLTCKRMYREALPSLYSYTTLILTSLPLSHRFLVCNPSPHTNLLQSLELSLSVPYTTLHSQRCTRAANSNIILRHNKWSELCTSLSNSYRFAALRNLVLRLDLEGDDRFWWEVRETWALSALHRSLRPYITLYLPDLTVDVREKRSFQYASPGEKEATHLASMTDDPFLMYSLPPHITNPPVHGDSERMDLDFKGLVRYGRRRWTGEGTGDGVQPRLEFFTPRDQGVLVPNSEASGHNMPGLFWAMLMS</sequence>
<evidence type="ECO:0000313" key="3">
    <source>
        <dbReference type="Proteomes" id="UP001408356"/>
    </source>
</evidence>
<proteinExistence type="predicted"/>
<dbReference type="Proteomes" id="UP001408356">
    <property type="component" value="Unassembled WGS sequence"/>
</dbReference>
<reference evidence="2 3" key="1">
    <citation type="journal article" date="2024" name="J. Plant Pathol.">
        <title>Sequence and assembly of the genome of Seiridium unicorne, isolate CBS 538.82, causal agent of cypress canker disease.</title>
        <authorList>
            <person name="Scali E."/>
            <person name="Rocca G.D."/>
            <person name="Danti R."/>
            <person name="Garbelotto M."/>
            <person name="Barberini S."/>
            <person name="Baroncelli R."/>
            <person name="Emiliani G."/>
        </authorList>
    </citation>
    <scope>NUCLEOTIDE SEQUENCE [LARGE SCALE GENOMIC DNA]</scope>
    <source>
        <strain evidence="2 3">BM-138-508</strain>
    </source>
</reference>
<evidence type="ECO:0000259" key="1">
    <source>
        <dbReference type="Pfam" id="PF24864"/>
    </source>
</evidence>
<dbReference type="Pfam" id="PF24864">
    <property type="entry name" value="DUF7730"/>
    <property type="match status" value="1"/>
</dbReference>
<accession>A0ABR2UT43</accession>
<protein>
    <recommendedName>
        <fullName evidence="1">DUF7730 domain-containing protein</fullName>
    </recommendedName>
</protein>
<dbReference type="PANTHER" id="PTHR38790">
    <property type="entry name" value="2EXR DOMAIN-CONTAINING PROTEIN-RELATED"/>
    <property type="match status" value="1"/>
</dbReference>
<dbReference type="EMBL" id="JARVKF010000396">
    <property type="protein sequence ID" value="KAK9417687.1"/>
    <property type="molecule type" value="Genomic_DNA"/>
</dbReference>